<dbReference type="InterPro" id="IPR041569">
    <property type="entry name" value="AAA_lid_3"/>
</dbReference>
<dbReference type="SMART" id="SM00382">
    <property type="entry name" value="AAA"/>
    <property type="match status" value="1"/>
</dbReference>
<evidence type="ECO:0000313" key="9">
    <source>
        <dbReference type="Proteomes" id="UP000602905"/>
    </source>
</evidence>
<feature type="compositionally biased region" description="Basic and acidic residues" evidence="6">
    <location>
        <begin position="264"/>
        <end position="283"/>
    </location>
</feature>
<dbReference type="PANTHER" id="PTHR45644:SF56">
    <property type="entry name" value="AAA ATPASE, PUTATIVE (AFU_ORTHOLOGUE AFUA_2G12920)-RELATED"/>
    <property type="match status" value="1"/>
</dbReference>
<dbReference type="Proteomes" id="UP000602905">
    <property type="component" value="Unassembled WGS sequence"/>
</dbReference>
<name>A0A8H7HQ25_9AGAM</name>
<dbReference type="AlphaFoldDB" id="A0A8H7HQ25"/>
<feature type="compositionally biased region" description="Basic and acidic residues" evidence="6">
    <location>
        <begin position="393"/>
        <end position="402"/>
    </location>
</feature>
<feature type="region of interest" description="Disordered" evidence="6">
    <location>
        <begin position="393"/>
        <end position="440"/>
    </location>
</feature>
<keyword evidence="4" id="KW-0067">ATP-binding</keyword>
<dbReference type="InterPro" id="IPR051701">
    <property type="entry name" value="Mito_OM_Translocase_MSP1"/>
</dbReference>
<dbReference type="SUPFAM" id="SSF52540">
    <property type="entry name" value="P-loop containing nucleoside triphosphate hydrolases"/>
    <property type="match status" value="1"/>
</dbReference>
<evidence type="ECO:0000256" key="1">
    <source>
        <dbReference type="ARBA" id="ARBA00004572"/>
    </source>
</evidence>
<feature type="domain" description="AAA+ ATPase" evidence="7">
    <location>
        <begin position="713"/>
        <end position="850"/>
    </location>
</feature>
<feature type="region of interest" description="Disordered" evidence="6">
    <location>
        <begin position="600"/>
        <end position="653"/>
    </location>
</feature>
<keyword evidence="3" id="KW-1000">Mitochondrion outer membrane</keyword>
<reference evidence="8" key="1">
    <citation type="submission" date="2020-09" db="EMBL/GenBank/DDBJ databases">
        <title>Comparative genome analyses of four rice-infecting Rhizoctonia solani isolates reveal extensive enrichment of homogalacturonan modification genes.</title>
        <authorList>
            <person name="Lee D.-Y."/>
            <person name="Jeon J."/>
            <person name="Kim K.-T."/>
            <person name="Cheong K."/>
            <person name="Song H."/>
            <person name="Choi G."/>
            <person name="Ko J."/>
            <person name="Opiyo S.O."/>
            <person name="Zuo S."/>
            <person name="Madhav S."/>
            <person name="Lee Y.-H."/>
            <person name="Wang G.-L."/>
        </authorList>
    </citation>
    <scope>NUCLEOTIDE SEQUENCE</scope>
    <source>
        <strain evidence="8">AG1-IA WGL</strain>
    </source>
</reference>
<evidence type="ECO:0000256" key="2">
    <source>
        <dbReference type="ARBA" id="ARBA00022741"/>
    </source>
</evidence>
<dbReference type="Pfam" id="PF17862">
    <property type="entry name" value="AAA_lid_3"/>
    <property type="match status" value="1"/>
</dbReference>
<dbReference type="InterPro" id="IPR003593">
    <property type="entry name" value="AAA+_ATPase"/>
</dbReference>
<comment type="caution">
    <text evidence="8">The sequence shown here is derived from an EMBL/GenBank/DDBJ whole genome shotgun (WGS) entry which is preliminary data.</text>
</comment>
<keyword evidence="3" id="KW-0472">Membrane</keyword>
<feature type="region of interest" description="Disordered" evidence="6">
    <location>
        <begin position="1001"/>
        <end position="1026"/>
    </location>
</feature>
<accession>A0A8H7HQ25</accession>
<dbReference type="InterPro" id="IPR003960">
    <property type="entry name" value="ATPase_AAA_CS"/>
</dbReference>
<dbReference type="GO" id="GO:0005741">
    <property type="term" value="C:mitochondrial outer membrane"/>
    <property type="evidence" value="ECO:0007669"/>
    <property type="project" value="UniProtKB-SubCell"/>
</dbReference>
<feature type="non-terminal residue" evidence="8">
    <location>
        <position position="1099"/>
    </location>
</feature>
<evidence type="ECO:0000256" key="6">
    <source>
        <dbReference type="SAM" id="MobiDB-lite"/>
    </source>
</evidence>
<dbReference type="InterPro" id="IPR027417">
    <property type="entry name" value="P-loop_NTPase"/>
</dbReference>
<sequence>MSSRKFTPMVWIDGIRWAYANTNEGALSGPRTRHQRKDTVEWLKSAAWIIAQCQSYSTGSSVLLTARRHFVFDQKTRNFEDRIGPIMSLTQATSSAWRLGDTIEAPQPGLGDHSGQHRSSAIHSTYTFPNHEQRNALLDPTDTSNTLDANHASYSCIMSTSQQYQMSVEANPALHADRPGLPSESLIADAHTRLSLIFNSFVGQHRVSGSQGTNGLALVLYCPLEGGEYVIDATVHELAQRSEATVTTIDLAQLINEQPRSFWEDASKSSQDKESNSDSKSKPESANGTGYFKTHKPITSNRICDLVDMAIREPSIDPAAGDTSEKHRRIVYVRDFGFLATFAPECYKRIIKESQDQVDGDTGSTELGKTSIAVILGAYPLLVKDGLFQKSDPRTLTRRDSSPDLMSFLTSRRSKPETKPESETPGSWGEGEGADKAREERLRRQHEMWNSNTLSSHIHDHLTKVGVSAEKGRGRSSRSKCIPACVVVPKKRNLEQERFSREKRRLKLNELQVRMALLASGGELESSTDVVESRFKEQLIEYDVIQQVADRALHFALSLPSNSSSLAHPTISWKVYCDAWKRQEKRDRERAQWMESSMLMENKSSDDSNEDGGESSSSSSSDSSSSNSDHIPTINRSKDKKDTTDPVVERVKSEGMDSYERQMLDCLIRPDDLQSGFDAVHLPDSTIETIRTVVSLQLVCPEAFQTGILKQYNMSGALLFGPPGTGKTLLAKAIAKESGARMLSVKPSDILERCVGEEEKKVQALFKLARRLKPCVIFIDEVDALFGARMSARNDNSSRWRTDMLTQFTQEMDGMLSSDVIVIGATNRPFDLDDAIIRRLPCRILVDLPDTNAREAILKILLLNENLGSDVNLAELASQTPHFSGSDLKHLCVMAAFESAKELAKISWTDQKDKKGKKPGSAVSALGNLSPATSESGIEEVDAPTVSATAIANDAESRLADVPQTRTIAKRHLAHALGQVRASTSEMQSSLTELRRWNEQCGSGSRSSRTNGVAVPGSALSGPGQTWINGTGINTQGMGTSVMDGPGTYGSGAYGSGSYGSEMRVHGMNGSTGHVVDVNYVPPPRGTYLRSLGIDLDAR</sequence>
<evidence type="ECO:0000313" key="8">
    <source>
        <dbReference type="EMBL" id="KAF8704620.1"/>
    </source>
</evidence>
<dbReference type="Gene3D" id="1.10.8.60">
    <property type="match status" value="1"/>
</dbReference>
<feature type="compositionally biased region" description="Basic and acidic residues" evidence="6">
    <location>
        <begin position="636"/>
        <end position="653"/>
    </location>
</feature>
<comment type="subcellular location">
    <subcellularLocation>
        <location evidence="1">Mitochondrion outer membrane</location>
        <topology evidence="1">Single-pass membrane protein</topology>
    </subcellularLocation>
</comment>
<keyword evidence="5" id="KW-0496">Mitochondrion</keyword>
<dbReference type="Pfam" id="PF00004">
    <property type="entry name" value="AAA"/>
    <property type="match status" value="1"/>
</dbReference>
<dbReference type="Gene3D" id="3.40.50.300">
    <property type="entry name" value="P-loop containing nucleotide triphosphate hydrolases"/>
    <property type="match status" value="1"/>
</dbReference>
<evidence type="ECO:0000259" key="7">
    <source>
        <dbReference type="SMART" id="SM00382"/>
    </source>
</evidence>
<gene>
    <name evidence="8" type="ORF">RHS03_05835</name>
</gene>
<feature type="region of interest" description="Disordered" evidence="6">
    <location>
        <begin position="910"/>
        <end position="941"/>
    </location>
</feature>
<evidence type="ECO:0000256" key="3">
    <source>
        <dbReference type="ARBA" id="ARBA00022787"/>
    </source>
</evidence>
<protein>
    <submittedName>
        <fullName evidence="8">AAA protein</fullName>
    </submittedName>
</protein>
<proteinExistence type="predicted"/>
<evidence type="ECO:0000256" key="5">
    <source>
        <dbReference type="ARBA" id="ARBA00023128"/>
    </source>
</evidence>
<dbReference type="InterPro" id="IPR003959">
    <property type="entry name" value="ATPase_AAA_core"/>
</dbReference>
<dbReference type="GO" id="GO:0016887">
    <property type="term" value="F:ATP hydrolysis activity"/>
    <property type="evidence" value="ECO:0007669"/>
    <property type="project" value="InterPro"/>
</dbReference>
<dbReference type="EMBL" id="JACYCD010000054">
    <property type="protein sequence ID" value="KAF8704620.1"/>
    <property type="molecule type" value="Genomic_DNA"/>
</dbReference>
<organism evidence="8 9">
    <name type="scientific">Rhizoctonia solani</name>
    <dbReference type="NCBI Taxonomy" id="456999"/>
    <lineage>
        <taxon>Eukaryota</taxon>
        <taxon>Fungi</taxon>
        <taxon>Dikarya</taxon>
        <taxon>Basidiomycota</taxon>
        <taxon>Agaricomycotina</taxon>
        <taxon>Agaricomycetes</taxon>
        <taxon>Cantharellales</taxon>
        <taxon>Ceratobasidiaceae</taxon>
        <taxon>Rhizoctonia</taxon>
    </lineage>
</organism>
<dbReference type="OrthoDB" id="39734at2759"/>
<dbReference type="GO" id="GO:0005524">
    <property type="term" value="F:ATP binding"/>
    <property type="evidence" value="ECO:0007669"/>
    <property type="project" value="UniProtKB-KW"/>
</dbReference>
<feature type="region of interest" description="Disordered" evidence="6">
    <location>
        <begin position="264"/>
        <end position="293"/>
    </location>
</feature>
<feature type="compositionally biased region" description="Low complexity" evidence="6">
    <location>
        <begin position="614"/>
        <end position="629"/>
    </location>
</feature>
<keyword evidence="2" id="KW-0547">Nucleotide-binding</keyword>
<feature type="compositionally biased region" description="Polar residues" evidence="6">
    <location>
        <begin position="1001"/>
        <end position="1011"/>
    </location>
</feature>
<dbReference type="PANTHER" id="PTHR45644">
    <property type="entry name" value="AAA ATPASE, PUTATIVE (AFU_ORTHOLOGUE AFUA_2G12920)-RELATED-RELATED"/>
    <property type="match status" value="1"/>
</dbReference>
<evidence type="ECO:0000256" key="4">
    <source>
        <dbReference type="ARBA" id="ARBA00022840"/>
    </source>
</evidence>
<dbReference type="PROSITE" id="PS00674">
    <property type="entry name" value="AAA"/>
    <property type="match status" value="1"/>
</dbReference>